<dbReference type="EMBL" id="JACHGH010000003">
    <property type="protein sequence ID" value="MBB6452648.1"/>
    <property type="molecule type" value="Genomic_DNA"/>
</dbReference>
<comment type="subcellular location">
    <subcellularLocation>
        <location evidence="1">Cell membrane</location>
        <topology evidence="1">Multi-pass membrane protein</topology>
    </subcellularLocation>
</comment>
<evidence type="ECO:0000259" key="8">
    <source>
        <dbReference type="Pfam" id="PF02687"/>
    </source>
</evidence>
<gene>
    <name evidence="9" type="ORF">HNQ94_001094</name>
</gene>
<evidence type="ECO:0000313" key="10">
    <source>
        <dbReference type="Proteomes" id="UP000581688"/>
    </source>
</evidence>
<feature type="transmembrane region" description="Helical" evidence="7">
    <location>
        <begin position="460"/>
        <end position="480"/>
    </location>
</feature>
<evidence type="ECO:0000256" key="6">
    <source>
        <dbReference type="ARBA" id="ARBA00038076"/>
    </source>
</evidence>
<dbReference type="PANTHER" id="PTHR30572">
    <property type="entry name" value="MEMBRANE COMPONENT OF TRANSPORTER-RELATED"/>
    <property type="match status" value="1"/>
</dbReference>
<evidence type="ECO:0000256" key="1">
    <source>
        <dbReference type="ARBA" id="ARBA00004651"/>
    </source>
</evidence>
<feature type="transmembrane region" description="Helical" evidence="7">
    <location>
        <begin position="824"/>
        <end position="847"/>
    </location>
</feature>
<evidence type="ECO:0000256" key="7">
    <source>
        <dbReference type="SAM" id="Phobius"/>
    </source>
</evidence>
<dbReference type="Proteomes" id="UP000581688">
    <property type="component" value="Unassembled WGS sequence"/>
</dbReference>
<reference evidence="9 10" key="1">
    <citation type="submission" date="2020-08" db="EMBL/GenBank/DDBJ databases">
        <title>Genomic Encyclopedia of Type Strains, Phase IV (KMG-IV): sequencing the most valuable type-strain genomes for metagenomic binning, comparative biology and taxonomic classification.</title>
        <authorList>
            <person name="Goeker M."/>
        </authorList>
    </citation>
    <scope>NUCLEOTIDE SEQUENCE [LARGE SCALE GENOMIC DNA]</scope>
    <source>
        <strain evidence="9 10">DSM 19612</strain>
    </source>
</reference>
<dbReference type="PANTHER" id="PTHR30572:SF4">
    <property type="entry name" value="ABC TRANSPORTER PERMEASE YTRF"/>
    <property type="match status" value="1"/>
</dbReference>
<evidence type="ECO:0000256" key="4">
    <source>
        <dbReference type="ARBA" id="ARBA00022989"/>
    </source>
</evidence>
<organism evidence="9 10">
    <name type="scientific">Salirhabdus euzebyi</name>
    <dbReference type="NCBI Taxonomy" id="394506"/>
    <lineage>
        <taxon>Bacteria</taxon>
        <taxon>Bacillati</taxon>
        <taxon>Bacillota</taxon>
        <taxon>Bacilli</taxon>
        <taxon>Bacillales</taxon>
        <taxon>Bacillaceae</taxon>
        <taxon>Salirhabdus</taxon>
    </lineage>
</organism>
<feature type="transmembrane region" description="Helical" evidence="7">
    <location>
        <begin position="20"/>
        <end position="44"/>
    </location>
</feature>
<keyword evidence="5 7" id="KW-0472">Membrane</keyword>
<feature type="domain" description="ABC3 transporter permease C-terminal" evidence="8">
    <location>
        <begin position="741"/>
        <end position="857"/>
    </location>
</feature>
<sequence>MNIVNKLTLRHLKQNKKRTLVTIIGTIISVAMITAVATLAISFMDLMQRQTIAQDGEWHVLYYNVNSEQLEALEDDKETDKVVISKDRGYALLEGSKNEYKPYLFVKQYNAAGFEQFPVTLKEGRLPQAANEVVVSEHIKSNGGVEFAIRDTVELEVGKRYLLDSQEMPNSFQQFDPLQVDEGEWKEGLFQLSPETYKIVGVVERPSWEPTWAPGYTIISYLDEAMIGADEKVQASVVLKDVNRNLYDHAKEVAEHNNIEKYSFNNQLLRFYGVTNNNGLQTTLYSLSAIIMTVIVIGSVALIYNAFGISVSERSRHLGMLSSVGATKKQKRNSVFFEGVVIGAISIPIGIIAGIVGIGVTFWYINSIIQGALGIEEKLQVVITPFSILVACLVSMITIFISTYIPARRASKISAIDAIRQTQDIKLTEKAVKTSSVVRKIFGIEAEIGLKNLKRNKRRYRTTVFSLVISIILFLTVSYFTDNLKKVLELSQDGVNYDIQVLLGSDQQETDLMKESILSLENITEYTYLEESDLATWIEEEAISDIFKKNLEHDRSILKDGKYPYGIHIKALNLERLEAYAKEIGVEIEHLQDPENIRAIVVDTVPYEDYEAGKIYETKVLHTEVGEHLELYSQNWETGEYKLLKEIEIGGLTDKLPMGITPGHIGGITMIISEEVLQSIIADVEKVHVNKYLYLNSKDPMKTQEQIEEIQEGDMHVYNVYQARQQEEQLVLLMSVFTYGFITLITIISIANIFNTISTSISLRKREFAMLKSVGMTPKSFNKMINYESIFYGIKSLLYGLPLSFGIMYLIYKATRNTFYFGFLLPWTSIGIVIIAVFMIVGSAMLYSISKVKKENIIEALKQENV</sequence>
<keyword evidence="2" id="KW-1003">Cell membrane</keyword>
<keyword evidence="3 7" id="KW-0812">Transmembrane</keyword>
<keyword evidence="4 7" id="KW-1133">Transmembrane helix</keyword>
<comment type="caution">
    <text evidence="9">The sequence shown here is derived from an EMBL/GenBank/DDBJ whole genome shotgun (WGS) entry which is preliminary data.</text>
</comment>
<dbReference type="InterPro" id="IPR050250">
    <property type="entry name" value="Macrolide_Exporter_MacB"/>
</dbReference>
<dbReference type="AlphaFoldDB" id="A0A841Q357"/>
<feature type="transmembrane region" description="Helical" evidence="7">
    <location>
        <begin position="789"/>
        <end position="812"/>
    </location>
</feature>
<evidence type="ECO:0000256" key="5">
    <source>
        <dbReference type="ARBA" id="ARBA00023136"/>
    </source>
</evidence>
<dbReference type="InterPro" id="IPR003838">
    <property type="entry name" value="ABC3_permease_C"/>
</dbReference>
<feature type="domain" description="ABC3 transporter permease C-terminal" evidence="8">
    <location>
        <begin position="290"/>
        <end position="414"/>
    </location>
</feature>
<feature type="transmembrane region" description="Helical" evidence="7">
    <location>
        <begin position="385"/>
        <end position="405"/>
    </location>
</feature>
<proteinExistence type="inferred from homology"/>
<feature type="transmembrane region" description="Helical" evidence="7">
    <location>
        <begin position="730"/>
        <end position="754"/>
    </location>
</feature>
<dbReference type="GO" id="GO:0005886">
    <property type="term" value="C:plasma membrane"/>
    <property type="evidence" value="ECO:0007669"/>
    <property type="project" value="UniProtKB-SubCell"/>
</dbReference>
<accession>A0A841Q357</accession>
<evidence type="ECO:0000256" key="2">
    <source>
        <dbReference type="ARBA" id="ARBA00022475"/>
    </source>
</evidence>
<name>A0A841Q357_9BACI</name>
<feature type="transmembrane region" description="Helical" evidence="7">
    <location>
        <begin position="284"/>
        <end position="307"/>
    </location>
</feature>
<feature type="transmembrane region" description="Helical" evidence="7">
    <location>
        <begin position="335"/>
        <end position="365"/>
    </location>
</feature>
<dbReference type="Pfam" id="PF02687">
    <property type="entry name" value="FtsX"/>
    <property type="match status" value="2"/>
</dbReference>
<keyword evidence="10" id="KW-1185">Reference proteome</keyword>
<evidence type="ECO:0000256" key="3">
    <source>
        <dbReference type="ARBA" id="ARBA00022692"/>
    </source>
</evidence>
<dbReference type="GO" id="GO:0022857">
    <property type="term" value="F:transmembrane transporter activity"/>
    <property type="evidence" value="ECO:0007669"/>
    <property type="project" value="TreeGrafter"/>
</dbReference>
<protein>
    <submittedName>
        <fullName evidence="9">Putative ABC transport system permease protein</fullName>
    </submittedName>
</protein>
<evidence type="ECO:0000313" key="9">
    <source>
        <dbReference type="EMBL" id="MBB6452648.1"/>
    </source>
</evidence>
<comment type="similarity">
    <text evidence="6">Belongs to the ABC-4 integral membrane protein family.</text>
</comment>
<dbReference type="RefSeq" id="WP_174495219.1">
    <property type="nucleotide sequence ID" value="NZ_CADDWK010000003.1"/>
</dbReference>